<accession>A0ABQ5SLF7</accession>
<feature type="non-terminal residue" evidence="3">
    <location>
        <position position="1"/>
    </location>
</feature>
<protein>
    <recommendedName>
        <fullName evidence="2">Pseudouridine synthase RsuA/RluA-like domain-containing protein</fullName>
    </recommendedName>
</protein>
<feature type="compositionally biased region" description="Low complexity" evidence="1">
    <location>
        <begin position="420"/>
        <end position="435"/>
    </location>
</feature>
<proteinExistence type="predicted"/>
<evidence type="ECO:0000313" key="3">
    <source>
        <dbReference type="EMBL" id="GLI70830.1"/>
    </source>
</evidence>
<name>A0ABQ5SLF7_9CHLO</name>
<dbReference type="PANTHER" id="PTHR21600:SF52">
    <property type="entry name" value="PSEUDOURIDINE SYNTHASE RSUA_RLUA-LIKE DOMAIN-CONTAINING PROTEIN"/>
    <property type="match status" value="1"/>
</dbReference>
<dbReference type="InterPro" id="IPR006145">
    <property type="entry name" value="PsdUridine_synth_RsuA/RluA"/>
</dbReference>
<feature type="domain" description="Pseudouridine synthase RsuA/RluA-like" evidence="2">
    <location>
        <begin position="227"/>
        <end position="396"/>
    </location>
</feature>
<evidence type="ECO:0000313" key="4">
    <source>
        <dbReference type="Proteomes" id="UP001165090"/>
    </source>
</evidence>
<gene>
    <name evidence="3" type="ORF">VaNZ11_015834</name>
</gene>
<evidence type="ECO:0000256" key="1">
    <source>
        <dbReference type="SAM" id="MobiDB-lite"/>
    </source>
</evidence>
<dbReference type="SUPFAM" id="SSF55120">
    <property type="entry name" value="Pseudouridine synthase"/>
    <property type="match status" value="1"/>
</dbReference>
<dbReference type="InterPro" id="IPR050188">
    <property type="entry name" value="RluA_PseudoU_synthase"/>
</dbReference>
<keyword evidence="4" id="KW-1185">Reference proteome</keyword>
<sequence length="498" mass="54847">QTSLPLLHSPDESGLMVLGRDDGTQVSSPSSRKDPSLLPFPRPPLPPSLSRAKRYLFQLSTLESALRIPPLDHQLGNHVVHLLVQRNGAASEVLSELLEVPQELMVRLIWFGAVYYCPVPPLPRSATPTGSRDPQDAAVIPRCQSASTAGGDVHRDGQLVELQAIRQEALAKWGRHSRHQTPRRLDSDQALSRGGYLRVHMHPKRFPVAHALSHEQWSRRLLAVRPDHVVVNKPPGLQVPPTVDNVQESLLACVEKALSLKPGSLHPAHRLDAGTEGVVVLARDAAFASYFRGLMANKFQHAVRKQYKCLVSQAPPLGPLVHWILEDQRRQGEMAHSVVVPEGTAGAARCELWVEQVEQTELNAEAVDLWGAKEACEVTITLITGRTHQVRVQMAAIGLPLLGDRLYTALASKCQHQRWGQSEGGVEQRQQQEQGWGEDEKQQQGAPGRVQDWCLPALMQPLAPIALQAHSLTVLEDGKMGPGPMSFAAGNPWWRTTI</sequence>
<comment type="caution">
    <text evidence="3">The sequence shown here is derived from an EMBL/GenBank/DDBJ whole genome shotgun (WGS) entry which is preliminary data.</text>
</comment>
<feature type="region of interest" description="Disordered" evidence="1">
    <location>
        <begin position="418"/>
        <end position="447"/>
    </location>
</feature>
<evidence type="ECO:0000259" key="2">
    <source>
        <dbReference type="Pfam" id="PF00849"/>
    </source>
</evidence>
<dbReference type="Gene3D" id="3.30.2350.10">
    <property type="entry name" value="Pseudouridine synthase"/>
    <property type="match status" value="1"/>
</dbReference>
<feature type="region of interest" description="Disordered" evidence="1">
    <location>
        <begin position="1"/>
        <end position="45"/>
    </location>
</feature>
<dbReference type="InterPro" id="IPR020103">
    <property type="entry name" value="PsdUridine_synth_cat_dom_sf"/>
</dbReference>
<dbReference type="EMBL" id="BSDZ01000101">
    <property type="protein sequence ID" value="GLI70830.1"/>
    <property type="molecule type" value="Genomic_DNA"/>
</dbReference>
<dbReference type="CDD" id="cd02869">
    <property type="entry name" value="PseudoU_synth_RluA_like"/>
    <property type="match status" value="1"/>
</dbReference>
<reference evidence="3 4" key="1">
    <citation type="journal article" date="2023" name="IScience">
        <title>Expanded male sex-determining region conserved during the evolution of homothallism in the green alga Volvox.</title>
        <authorList>
            <person name="Yamamoto K."/>
            <person name="Matsuzaki R."/>
            <person name="Mahakham W."/>
            <person name="Heman W."/>
            <person name="Sekimoto H."/>
            <person name="Kawachi M."/>
            <person name="Minakuchi Y."/>
            <person name="Toyoda A."/>
            <person name="Nozaki H."/>
        </authorList>
    </citation>
    <scope>NUCLEOTIDE SEQUENCE [LARGE SCALE GENOMIC DNA]</scope>
    <source>
        <strain evidence="3 4">NIES-4468</strain>
    </source>
</reference>
<dbReference type="PANTHER" id="PTHR21600">
    <property type="entry name" value="MITOCHONDRIAL RNA PSEUDOURIDINE SYNTHASE"/>
    <property type="match status" value="1"/>
</dbReference>
<dbReference type="Proteomes" id="UP001165090">
    <property type="component" value="Unassembled WGS sequence"/>
</dbReference>
<organism evidence="3 4">
    <name type="scientific">Volvox africanus</name>
    <dbReference type="NCBI Taxonomy" id="51714"/>
    <lineage>
        <taxon>Eukaryota</taxon>
        <taxon>Viridiplantae</taxon>
        <taxon>Chlorophyta</taxon>
        <taxon>core chlorophytes</taxon>
        <taxon>Chlorophyceae</taxon>
        <taxon>CS clade</taxon>
        <taxon>Chlamydomonadales</taxon>
        <taxon>Volvocaceae</taxon>
        <taxon>Volvox</taxon>
    </lineage>
</organism>
<dbReference type="Pfam" id="PF00849">
    <property type="entry name" value="PseudoU_synth_2"/>
    <property type="match status" value="1"/>
</dbReference>